<evidence type="ECO:0000313" key="2">
    <source>
        <dbReference type="Proteomes" id="UP000002045"/>
    </source>
</evidence>
<dbReference type="Proteomes" id="UP000002045">
    <property type="component" value="Chromosome"/>
</dbReference>
<dbReference type="HOGENOM" id="CLU_2526713_0_0_6"/>
<protein>
    <submittedName>
        <fullName evidence="1">Uncharacterized protein</fullName>
    </submittedName>
</protein>
<proteinExistence type="predicted"/>
<accession>D3V2Y4</accession>
<sequence length="84" mass="9708">MMSKIGIYPKFSYPTSPSSKYYSRTFHCGMIVSDILRQNHLIVHRRQPIPLSKKLTSPPRIALKRRGNRSLTTSYAATEKRDLN</sequence>
<evidence type="ECO:0000313" key="1">
    <source>
        <dbReference type="EMBL" id="CBJ81099.1"/>
    </source>
</evidence>
<gene>
    <name evidence="1" type="ordered locus">XBJ1_1973</name>
</gene>
<name>D3V2Y4_XENBS</name>
<reference evidence="1" key="1">
    <citation type="journal article" date="2011" name="PLoS ONE">
        <title>The entomopathogenic bacterial endosymbionts xenorhabdus and photorhabdus: convergent lifestyles from divergent genomes.</title>
        <authorList>
            <person name="Chaston J.M."/>
            <person name="Suen G."/>
            <person name="Tucker S.L."/>
            <person name="Andersen A.W."/>
            <person name="Bhasin A."/>
            <person name="Bode E."/>
            <person name="Bode H.B."/>
            <person name="Brachmann A.O."/>
            <person name="Cowles C.E."/>
            <person name="Cowles K.N."/>
            <person name="Darby C."/>
            <person name="de Leon L."/>
            <person name="Drace K."/>
            <person name="Du Z."/>
            <person name="Givaudan A."/>
            <person name="Herbert Tran E.E."/>
            <person name="Jewell K.A."/>
            <person name="Knack J.J."/>
            <person name="Krasomil-Osterfeld K.C."/>
            <person name="Kukor R."/>
            <person name="Lanois A."/>
            <person name="Latreille P."/>
            <person name="Leimgruber N.K."/>
            <person name="Lipke C.M."/>
            <person name="Liu R."/>
            <person name="Lu X."/>
            <person name="Martens E.C."/>
            <person name="Marri P.R."/>
            <person name="Medigue C."/>
            <person name="Menard M.L."/>
            <person name="Miller N.M."/>
            <person name="Morales-Soto N."/>
            <person name="Norton S."/>
            <person name="Ogier J.C."/>
            <person name="Orchard S.S."/>
            <person name="Park D."/>
            <person name="Park Y."/>
            <person name="Qurollo B.A."/>
            <person name="Sugar D.R."/>
            <person name="Richards G.R."/>
            <person name="Rouy Z."/>
            <person name="Slominski B."/>
            <person name="Slominski K."/>
            <person name="Snyder H."/>
            <person name="Tjaden B.C."/>
            <person name="van der Hoeven R."/>
            <person name="Welch R.D."/>
            <person name="Wheeler C."/>
            <person name="Xiang B."/>
            <person name="Barbazuk B."/>
            <person name="Gaudriault S."/>
            <person name="Goodner B."/>
            <person name="Slater S.C."/>
            <person name="Forst S."/>
            <person name="Goldman B.S."/>
            <person name="Goodrich-Blair H."/>
        </authorList>
    </citation>
    <scope>NUCLEOTIDE SEQUENCE [LARGE SCALE GENOMIC DNA]</scope>
    <source>
        <strain evidence="1">SS-2004</strain>
    </source>
</reference>
<dbReference type="KEGG" id="xbo:XBJ1_1973"/>
<dbReference type="AlphaFoldDB" id="D3V2Y4"/>
<organism evidence="1 2">
    <name type="scientific">Xenorhabdus bovienii (strain SS-2004)</name>
    <name type="common">Xenorhabdus nematophila subsp. bovienii</name>
    <dbReference type="NCBI Taxonomy" id="406818"/>
    <lineage>
        <taxon>Bacteria</taxon>
        <taxon>Pseudomonadati</taxon>
        <taxon>Pseudomonadota</taxon>
        <taxon>Gammaproteobacteria</taxon>
        <taxon>Enterobacterales</taxon>
        <taxon>Morganellaceae</taxon>
        <taxon>Xenorhabdus</taxon>
    </lineage>
</organism>
<dbReference type="EMBL" id="FN667741">
    <property type="protein sequence ID" value="CBJ81099.1"/>
    <property type="molecule type" value="Genomic_DNA"/>
</dbReference>